<feature type="domain" description="ABC3 transporter permease C-terminal" evidence="8">
    <location>
        <begin position="289"/>
        <end position="402"/>
    </location>
</feature>
<dbReference type="GO" id="GO:0005886">
    <property type="term" value="C:plasma membrane"/>
    <property type="evidence" value="ECO:0007669"/>
    <property type="project" value="UniProtKB-SubCell"/>
</dbReference>
<keyword evidence="4 7" id="KW-1133">Transmembrane helix</keyword>
<evidence type="ECO:0000256" key="3">
    <source>
        <dbReference type="ARBA" id="ARBA00022692"/>
    </source>
</evidence>
<evidence type="ECO:0000259" key="9">
    <source>
        <dbReference type="Pfam" id="PF12704"/>
    </source>
</evidence>
<keyword evidence="2" id="KW-1003">Cell membrane</keyword>
<accession>A0A0B4D7S0</accession>
<protein>
    <submittedName>
        <fullName evidence="10">Multidrug ABC transporter substrate-binding protein</fullName>
    </submittedName>
</protein>
<dbReference type="InterPro" id="IPR050250">
    <property type="entry name" value="Macrolide_Exporter_MacB"/>
</dbReference>
<dbReference type="Pfam" id="PF12704">
    <property type="entry name" value="MacB_PCD"/>
    <property type="match status" value="1"/>
</dbReference>
<reference evidence="10 11" key="1">
    <citation type="submission" date="2014-12" db="EMBL/GenBank/DDBJ databases">
        <title>Genome sequencing of Chryseobacterium taiwanense TPW19.</title>
        <authorList>
            <person name="Tan P.W."/>
            <person name="Chan K.-G."/>
        </authorList>
    </citation>
    <scope>NUCLEOTIDE SEQUENCE [LARGE SCALE GENOMIC DNA]</scope>
    <source>
        <strain evidence="10 11">TPW19</strain>
    </source>
</reference>
<dbReference type="PANTHER" id="PTHR30572">
    <property type="entry name" value="MEMBRANE COMPONENT OF TRANSPORTER-RELATED"/>
    <property type="match status" value="1"/>
</dbReference>
<dbReference type="AlphaFoldDB" id="A0A0B4D7S0"/>
<keyword evidence="11" id="KW-1185">Reference proteome</keyword>
<keyword evidence="5 7" id="KW-0472">Membrane</keyword>
<dbReference type="Pfam" id="PF02687">
    <property type="entry name" value="FtsX"/>
    <property type="match status" value="1"/>
</dbReference>
<organism evidence="10 11">
    <name type="scientific">Chryseobacterium taiwanense</name>
    <dbReference type="NCBI Taxonomy" id="363331"/>
    <lineage>
        <taxon>Bacteria</taxon>
        <taxon>Pseudomonadati</taxon>
        <taxon>Bacteroidota</taxon>
        <taxon>Flavobacteriia</taxon>
        <taxon>Flavobacteriales</taxon>
        <taxon>Weeksellaceae</taxon>
        <taxon>Chryseobacterium group</taxon>
        <taxon>Chryseobacterium</taxon>
    </lineage>
</organism>
<evidence type="ECO:0000256" key="4">
    <source>
        <dbReference type="ARBA" id="ARBA00022989"/>
    </source>
</evidence>
<evidence type="ECO:0000256" key="7">
    <source>
        <dbReference type="SAM" id="Phobius"/>
    </source>
</evidence>
<comment type="subcellular location">
    <subcellularLocation>
        <location evidence="1">Cell membrane</location>
        <topology evidence="1">Multi-pass membrane protein</topology>
    </subcellularLocation>
</comment>
<feature type="domain" description="MacB-like periplasmic core" evidence="9">
    <location>
        <begin position="22"/>
        <end position="247"/>
    </location>
</feature>
<evidence type="ECO:0000256" key="1">
    <source>
        <dbReference type="ARBA" id="ARBA00004651"/>
    </source>
</evidence>
<sequence length="409" mass="43850">MNLSNLFRIAWKALLRNKLRAFLTMLGIIIGVASVIAMTAIGEGSKKSISDQLSSMGSNMITIRPSSNVNVSGGARIGATGLQTLKTQDADAIAKGAPDVSYVSPAVQTNGQAISGANNWPTQLQGVNEDYFSIRDWGIASGSLFTKKDVTSSNKVCLLGQTVVTNLFPNGENPIGSIIRFNKVPMKVIGVLASKGSNAFGQDQDDVIVAPFNTVQRRFLGITYVQTIYASSTSEDTSEQATDQVSEILRKQHKLPEDGSNDDFSVRTQAELISTMSSTSQLLTVLLSAIAGISLIVGGIGIMNIMYVSVTERTKEIGLRMSIGARGKDILYQFLIEAIMISVTGGILGVLLGILASELVTFFLSWPTFITESSIIVSFIVCAITGVFFGYYPALKASKLDPIEALRYE</sequence>
<dbReference type="STRING" id="363331.RM51_02585"/>
<comment type="similarity">
    <text evidence="6">Belongs to the ABC-4 integral membrane protein family.</text>
</comment>
<proteinExistence type="inferred from homology"/>
<evidence type="ECO:0000313" key="10">
    <source>
        <dbReference type="EMBL" id="KIC64812.1"/>
    </source>
</evidence>
<feature type="transmembrane region" description="Helical" evidence="7">
    <location>
        <begin position="21"/>
        <end position="42"/>
    </location>
</feature>
<feature type="transmembrane region" description="Helical" evidence="7">
    <location>
        <begin position="282"/>
        <end position="309"/>
    </location>
</feature>
<gene>
    <name evidence="10" type="ORF">RM51_02585</name>
</gene>
<evidence type="ECO:0000256" key="2">
    <source>
        <dbReference type="ARBA" id="ARBA00022475"/>
    </source>
</evidence>
<dbReference type="GO" id="GO:0022857">
    <property type="term" value="F:transmembrane transporter activity"/>
    <property type="evidence" value="ECO:0007669"/>
    <property type="project" value="TreeGrafter"/>
</dbReference>
<dbReference type="EMBL" id="JWTA01000002">
    <property type="protein sequence ID" value="KIC64812.1"/>
    <property type="molecule type" value="Genomic_DNA"/>
</dbReference>
<name>A0A0B4D7S0_9FLAO</name>
<dbReference type="InterPro" id="IPR003838">
    <property type="entry name" value="ABC3_permease_C"/>
</dbReference>
<comment type="caution">
    <text evidence="10">The sequence shown here is derived from an EMBL/GenBank/DDBJ whole genome shotgun (WGS) entry which is preliminary data.</text>
</comment>
<dbReference type="Proteomes" id="UP000031167">
    <property type="component" value="Unassembled WGS sequence"/>
</dbReference>
<keyword evidence="3 7" id="KW-0812">Transmembrane</keyword>
<evidence type="ECO:0000256" key="6">
    <source>
        <dbReference type="ARBA" id="ARBA00038076"/>
    </source>
</evidence>
<evidence type="ECO:0000313" key="11">
    <source>
        <dbReference type="Proteomes" id="UP000031167"/>
    </source>
</evidence>
<dbReference type="PANTHER" id="PTHR30572:SF4">
    <property type="entry name" value="ABC TRANSPORTER PERMEASE YTRF"/>
    <property type="match status" value="1"/>
</dbReference>
<dbReference type="OrthoDB" id="9770036at2"/>
<feature type="transmembrane region" description="Helical" evidence="7">
    <location>
        <begin position="330"/>
        <end position="355"/>
    </location>
</feature>
<feature type="transmembrane region" description="Helical" evidence="7">
    <location>
        <begin position="375"/>
        <end position="394"/>
    </location>
</feature>
<evidence type="ECO:0000256" key="5">
    <source>
        <dbReference type="ARBA" id="ARBA00023136"/>
    </source>
</evidence>
<dbReference type="RefSeq" id="WP_039364806.1">
    <property type="nucleotide sequence ID" value="NZ_JWTA01000002.1"/>
</dbReference>
<evidence type="ECO:0000259" key="8">
    <source>
        <dbReference type="Pfam" id="PF02687"/>
    </source>
</evidence>
<dbReference type="InterPro" id="IPR025857">
    <property type="entry name" value="MacB_PCD"/>
</dbReference>